<feature type="chain" id="PRO_5012680748" evidence="1">
    <location>
        <begin position="26"/>
        <end position="106"/>
    </location>
</feature>
<dbReference type="OrthoDB" id="997115at2"/>
<dbReference type="InterPro" id="IPR046601">
    <property type="entry name" value="DUF6660"/>
</dbReference>
<keyword evidence="1" id="KW-0732">Signal</keyword>
<proteinExistence type="predicted"/>
<dbReference type="EMBL" id="FRBL01000003">
    <property type="protein sequence ID" value="SHL47615.1"/>
    <property type="molecule type" value="Genomic_DNA"/>
</dbReference>
<protein>
    <submittedName>
        <fullName evidence="2">Uncharacterized protein</fullName>
    </submittedName>
</protein>
<dbReference type="PROSITE" id="PS51257">
    <property type="entry name" value="PROKAR_LIPOPROTEIN"/>
    <property type="match status" value="1"/>
</dbReference>
<dbReference type="RefSeq" id="WP_073080276.1">
    <property type="nucleotide sequence ID" value="NZ_FRBL01000003.1"/>
</dbReference>
<reference evidence="2 3" key="1">
    <citation type="submission" date="2016-11" db="EMBL/GenBank/DDBJ databases">
        <authorList>
            <person name="Jaros S."/>
            <person name="Januszkiewicz K."/>
            <person name="Wedrychowicz H."/>
        </authorList>
    </citation>
    <scope>NUCLEOTIDE SEQUENCE [LARGE SCALE GENOMIC DNA]</scope>
    <source>
        <strain evidence="2 3">DSM 27406</strain>
    </source>
</reference>
<feature type="signal peptide" evidence="1">
    <location>
        <begin position="1"/>
        <end position="25"/>
    </location>
</feature>
<organism evidence="2 3">
    <name type="scientific">Chitinophaga jiangningensis</name>
    <dbReference type="NCBI Taxonomy" id="1419482"/>
    <lineage>
        <taxon>Bacteria</taxon>
        <taxon>Pseudomonadati</taxon>
        <taxon>Bacteroidota</taxon>
        <taxon>Chitinophagia</taxon>
        <taxon>Chitinophagales</taxon>
        <taxon>Chitinophagaceae</taxon>
        <taxon>Chitinophaga</taxon>
    </lineage>
</organism>
<evidence type="ECO:0000313" key="2">
    <source>
        <dbReference type="EMBL" id="SHL47615.1"/>
    </source>
</evidence>
<gene>
    <name evidence="2" type="ORF">SAMN05444266_103452</name>
</gene>
<accession>A0A1M7AY21</accession>
<dbReference type="Proteomes" id="UP000184420">
    <property type="component" value="Unassembled WGS sequence"/>
</dbReference>
<sequence>MKLLVYIFSLYLLVLSCIPCNDALAAVPGISLTTISTAPAEQHADHVDFCSPLCVCSCCNVQLTTVSHWQYVVIHPQQQYIYPVYTASIAIAGSNAIWQPPRPVAA</sequence>
<evidence type="ECO:0000256" key="1">
    <source>
        <dbReference type="SAM" id="SignalP"/>
    </source>
</evidence>
<dbReference type="STRING" id="1419482.SAMN05444266_103452"/>
<dbReference type="AlphaFoldDB" id="A0A1M7AY21"/>
<dbReference type="Pfam" id="PF20365">
    <property type="entry name" value="DUF6660"/>
    <property type="match status" value="1"/>
</dbReference>
<name>A0A1M7AY21_9BACT</name>
<evidence type="ECO:0000313" key="3">
    <source>
        <dbReference type="Proteomes" id="UP000184420"/>
    </source>
</evidence>
<keyword evidence="3" id="KW-1185">Reference proteome</keyword>